<accession>F2Q053</accession>
<dbReference type="EMBL" id="DS995761">
    <property type="protein sequence ID" value="EGE07521.1"/>
    <property type="molecule type" value="Genomic_DNA"/>
</dbReference>
<name>F2Q053_TRIEC</name>
<feature type="region of interest" description="Disordered" evidence="1">
    <location>
        <begin position="1"/>
        <end position="23"/>
    </location>
</feature>
<evidence type="ECO:0000256" key="1">
    <source>
        <dbReference type="SAM" id="MobiDB-lite"/>
    </source>
</evidence>
<protein>
    <submittedName>
        <fullName evidence="2">Uncharacterized protein</fullName>
    </submittedName>
</protein>
<dbReference type="eggNOG" id="ENOG502RQ66">
    <property type="taxonomic scope" value="Eukaryota"/>
</dbReference>
<gene>
    <name evidence="2" type="ORF">TEQG_06434</name>
</gene>
<dbReference type="VEuPathDB" id="FungiDB:TEQG_06434"/>
<keyword evidence="3" id="KW-1185">Reference proteome</keyword>
<organism evidence="2 3">
    <name type="scientific">Trichophyton equinum (strain ATCC MYA-4606 / CBS 127.97)</name>
    <name type="common">Horse ringworm fungus</name>
    <dbReference type="NCBI Taxonomy" id="559882"/>
    <lineage>
        <taxon>Eukaryota</taxon>
        <taxon>Fungi</taxon>
        <taxon>Dikarya</taxon>
        <taxon>Ascomycota</taxon>
        <taxon>Pezizomycotina</taxon>
        <taxon>Eurotiomycetes</taxon>
        <taxon>Eurotiomycetidae</taxon>
        <taxon>Onygenales</taxon>
        <taxon>Arthrodermataceae</taxon>
        <taxon>Trichophyton</taxon>
    </lineage>
</organism>
<evidence type="ECO:0000313" key="2">
    <source>
        <dbReference type="EMBL" id="EGE07521.1"/>
    </source>
</evidence>
<dbReference type="HOGENOM" id="CLU_1758365_0_0_1"/>
<dbReference type="Proteomes" id="UP000009169">
    <property type="component" value="Unassembled WGS sequence"/>
</dbReference>
<feature type="compositionally biased region" description="Basic and acidic residues" evidence="1">
    <location>
        <begin position="1"/>
        <end position="12"/>
    </location>
</feature>
<evidence type="ECO:0000313" key="3">
    <source>
        <dbReference type="Proteomes" id="UP000009169"/>
    </source>
</evidence>
<sequence>MKHAVHDQRDPDPPPIKASGRKKRQITRALIGHSGPFDTRGVAPPITGKGNCFFYVIGRTGVEPPARQAFLPRSRLDPQTPIWPPRAPLPQRYFRARLKCDGAGSTARLLASLLRPAGSGTRPPKSPEPLDQAHGVPGNQAPLRRSTMLQSEGQ</sequence>
<proteinExistence type="predicted"/>
<feature type="region of interest" description="Disordered" evidence="1">
    <location>
        <begin position="115"/>
        <end position="154"/>
    </location>
</feature>
<dbReference type="AlphaFoldDB" id="F2Q053"/>
<reference evidence="3" key="1">
    <citation type="journal article" date="2012" name="MBio">
        <title>Comparative genome analysis of Trichophyton rubrum and related dermatophytes reveals candidate genes involved in infection.</title>
        <authorList>
            <person name="Martinez D.A."/>
            <person name="Oliver B.G."/>
            <person name="Graeser Y."/>
            <person name="Goldberg J.M."/>
            <person name="Li W."/>
            <person name="Martinez-Rossi N.M."/>
            <person name="Monod M."/>
            <person name="Shelest E."/>
            <person name="Barton R.C."/>
            <person name="Birch E."/>
            <person name="Brakhage A.A."/>
            <person name="Chen Z."/>
            <person name="Gurr S.J."/>
            <person name="Heiman D."/>
            <person name="Heitman J."/>
            <person name="Kosti I."/>
            <person name="Rossi A."/>
            <person name="Saif S."/>
            <person name="Samalova M."/>
            <person name="Saunders C.W."/>
            <person name="Shea T."/>
            <person name="Summerbell R.C."/>
            <person name="Xu J."/>
            <person name="Young S."/>
            <person name="Zeng Q."/>
            <person name="Birren B.W."/>
            <person name="Cuomo C.A."/>
            <person name="White T.C."/>
        </authorList>
    </citation>
    <scope>NUCLEOTIDE SEQUENCE [LARGE SCALE GENOMIC DNA]</scope>
    <source>
        <strain evidence="3">ATCC MYA-4606 / CBS 127.97</strain>
    </source>
</reference>